<dbReference type="Pfam" id="PF12161">
    <property type="entry name" value="HsdM_N"/>
    <property type="match status" value="1"/>
</dbReference>
<dbReference type="InterPro" id="IPR051537">
    <property type="entry name" value="DNA_Adenine_Mtase"/>
</dbReference>
<dbReference type="EC" id="2.1.1.72" evidence="2"/>
<sequence>MALKKSELYSFLWKSCDEMRGGMDASQYKDYVLVLLFVKYVSDKFAEDPDALIEVPAGGRFADMVAAKGDKEIGERLNKVTNKLADANESLRGAITVANFNDEEKLGRGKEMVDRLTKLVAIFESLDFGRNRAEGDDLLGDAYEYLMRHFAEQSGKSKGQFYTPAEVSRVISKVIGLEQATSGTQSIYDPTCGSGSLLLKAHNEAQDRTGRDLTLYGQEMDNATAGLARMNMVLHGCPEAEIWQANTLAAPHFKNPDGGLKTFDYVVANPPFSNKNWTSGLNTANDPFERFEYGTPPDKNGDYAFLLHMLKSLKSTGKAAVILPHGVLFRGHAEAEIRRRIVRQGTIKGIIGLPANLFYGTGIPACIIVLDKEGASWRTGIFMIDASKGFMKDGNKNRLRSRDIHKIVDTFTRFQEIPKYSRLVPVAEIAANDFNLNLPRYIDSSEPEDLQDIAAHLHGGIPDPDLDRLAAYWEILPGVRSKLFAATHRPGYSQLKVETSQIKTTIFEHPEFTAFNDQVTARFETWRQANRPRLIRIRLGDRPKRLIGLLSEDLLETFRALFDGQEPLIDPYAVYQHLMDYWAETMQDDVDLLAEEGWEAAKVVRQLIPSKDQKGKLVYRESHDFVFNRKRYKADIIPPALMIARYFSAEQAALDQMEAEIAALDQQLEELREEHGGEEGLLTEAMEDGKISKASLKNRLRKIRDDQSKDDECQVLQAYLDLMERQAASSKQWKDAKQTLDTQVAAQYGRLSDDEVTTLVVDDKWLARLSADVQGELDRVSQTLTGRVRQLAERYAAPLPQLTDEVEALAAKVGEHLKRMGQDLG</sequence>
<feature type="coiled-coil region" evidence="8">
    <location>
        <begin position="647"/>
        <end position="681"/>
    </location>
</feature>
<dbReference type="PANTHER" id="PTHR42933">
    <property type="entry name" value="SLR6095 PROTEIN"/>
    <property type="match status" value="1"/>
</dbReference>
<protein>
    <recommendedName>
        <fullName evidence="2">site-specific DNA-methyltransferase (adenine-specific)</fullName>
        <ecNumber evidence="2">2.1.1.72</ecNumber>
    </recommendedName>
</protein>
<evidence type="ECO:0000256" key="6">
    <source>
        <dbReference type="ARBA" id="ARBA00022747"/>
    </source>
</evidence>
<evidence type="ECO:0000256" key="8">
    <source>
        <dbReference type="SAM" id="Coils"/>
    </source>
</evidence>
<evidence type="ECO:0000313" key="12">
    <source>
        <dbReference type="Proteomes" id="UP000471640"/>
    </source>
</evidence>
<evidence type="ECO:0000256" key="2">
    <source>
        <dbReference type="ARBA" id="ARBA00011900"/>
    </source>
</evidence>
<accession>A0A6P1DUN7</accession>
<dbReference type="InterPro" id="IPR038333">
    <property type="entry name" value="T1MK-like_N_sf"/>
</dbReference>
<evidence type="ECO:0000256" key="4">
    <source>
        <dbReference type="ARBA" id="ARBA00022679"/>
    </source>
</evidence>
<dbReference type="GO" id="GO:0008170">
    <property type="term" value="F:N-methyltransferase activity"/>
    <property type="evidence" value="ECO:0007669"/>
    <property type="project" value="InterPro"/>
</dbReference>
<dbReference type="PRINTS" id="PR00507">
    <property type="entry name" value="N12N6MTFRASE"/>
</dbReference>
<dbReference type="NCBIfam" id="TIGR00497">
    <property type="entry name" value="hsdM"/>
    <property type="match status" value="1"/>
</dbReference>
<dbReference type="InterPro" id="IPR003356">
    <property type="entry name" value="DNA_methylase_A-5"/>
</dbReference>
<comment type="catalytic activity">
    <reaction evidence="7">
        <text>a 2'-deoxyadenosine in DNA + S-adenosyl-L-methionine = an N(6)-methyl-2'-deoxyadenosine in DNA + S-adenosyl-L-homocysteine + H(+)</text>
        <dbReference type="Rhea" id="RHEA:15197"/>
        <dbReference type="Rhea" id="RHEA-COMP:12418"/>
        <dbReference type="Rhea" id="RHEA-COMP:12419"/>
        <dbReference type="ChEBI" id="CHEBI:15378"/>
        <dbReference type="ChEBI" id="CHEBI:57856"/>
        <dbReference type="ChEBI" id="CHEBI:59789"/>
        <dbReference type="ChEBI" id="CHEBI:90615"/>
        <dbReference type="ChEBI" id="CHEBI:90616"/>
        <dbReference type="EC" id="2.1.1.72"/>
    </reaction>
</comment>
<keyword evidence="12" id="KW-1185">Reference proteome</keyword>
<dbReference type="SUPFAM" id="SSF53335">
    <property type="entry name" value="S-adenosyl-L-methionine-dependent methyltransferases"/>
    <property type="match status" value="1"/>
</dbReference>
<keyword evidence="8" id="KW-0175">Coiled coil</keyword>
<organism evidence="11 12">
    <name type="scientific">Thiorhodococcus mannitoliphagus</name>
    <dbReference type="NCBI Taxonomy" id="329406"/>
    <lineage>
        <taxon>Bacteria</taxon>
        <taxon>Pseudomonadati</taxon>
        <taxon>Pseudomonadota</taxon>
        <taxon>Gammaproteobacteria</taxon>
        <taxon>Chromatiales</taxon>
        <taxon>Chromatiaceae</taxon>
        <taxon>Thiorhodococcus</taxon>
    </lineage>
</organism>
<feature type="domain" description="N6 adenine-specific DNA methyltransferase N-terminal" evidence="10">
    <location>
        <begin position="10"/>
        <end position="123"/>
    </location>
</feature>
<dbReference type="GO" id="GO:0009007">
    <property type="term" value="F:site-specific DNA-methyltransferase (adenine-specific) activity"/>
    <property type="evidence" value="ECO:0007669"/>
    <property type="project" value="UniProtKB-EC"/>
</dbReference>
<dbReference type="Gene3D" id="1.20.1260.30">
    <property type="match status" value="2"/>
</dbReference>
<evidence type="ECO:0000256" key="5">
    <source>
        <dbReference type="ARBA" id="ARBA00022691"/>
    </source>
</evidence>
<feature type="domain" description="DNA methylase adenine-specific" evidence="9">
    <location>
        <begin position="136"/>
        <end position="448"/>
    </location>
</feature>
<dbReference type="Pfam" id="PF02384">
    <property type="entry name" value="N6_Mtase"/>
    <property type="match status" value="1"/>
</dbReference>
<reference evidence="12" key="1">
    <citation type="journal article" date="2020" name="Microbiol. Resour. Announc.">
        <title>Draft Genome Sequences of Thiorhodococcus mannitoliphagus and Thiorhodococcus minor, Purple Sulfur Photosynthetic Bacteria in the Gammaproteobacterial Family Chromatiaceae.</title>
        <authorList>
            <person name="Aviles F.A."/>
            <person name="Meyer T.E."/>
            <person name="Kyndt J.A."/>
        </authorList>
    </citation>
    <scope>NUCLEOTIDE SEQUENCE [LARGE SCALE GENOMIC DNA]</scope>
    <source>
        <strain evidence="12">DSM 18266</strain>
    </source>
</reference>
<dbReference type="InterPro" id="IPR029063">
    <property type="entry name" value="SAM-dependent_MTases_sf"/>
</dbReference>
<comment type="similarity">
    <text evidence="1">Belongs to the N(4)/N(6)-methyltransferase family.</text>
</comment>
<dbReference type="AlphaFoldDB" id="A0A6P1DUN7"/>
<reference evidence="11 12" key="2">
    <citation type="submission" date="2020-02" db="EMBL/GenBank/DDBJ databases">
        <title>Genome sequences of Thiorhodococcus mannitoliphagus and Thiorhodococcus minor, purple sulfur photosynthetic bacteria in the gammaproteobacterial family, Chromatiaceae.</title>
        <authorList>
            <person name="Aviles F.A."/>
            <person name="Meyer T.E."/>
            <person name="Kyndt J.A."/>
        </authorList>
    </citation>
    <scope>NUCLEOTIDE SEQUENCE [LARGE SCALE GENOMIC DNA]</scope>
    <source>
        <strain evidence="11 12">DSM 18266</strain>
    </source>
</reference>
<proteinExistence type="inferred from homology"/>
<gene>
    <name evidence="11" type="ORF">G3480_05440</name>
</gene>
<dbReference type="GO" id="GO:0032259">
    <property type="term" value="P:methylation"/>
    <property type="evidence" value="ECO:0007669"/>
    <property type="project" value="UniProtKB-KW"/>
</dbReference>
<evidence type="ECO:0000259" key="9">
    <source>
        <dbReference type="Pfam" id="PF02384"/>
    </source>
</evidence>
<dbReference type="GO" id="GO:0003677">
    <property type="term" value="F:DNA binding"/>
    <property type="evidence" value="ECO:0007669"/>
    <property type="project" value="InterPro"/>
</dbReference>
<dbReference type="PROSITE" id="PS00092">
    <property type="entry name" value="N6_MTASE"/>
    <property type="match status" value="1"/>
</dbReference>
<dbReference type="InterPro" id="IPR004546">
    <property type="entry name" value="Restrct_endonuc_T1M"/>
</dbReference>
<dbReference type="GO" id="GO:0009307">
    <property type="term" value="P:DNA restriction-modification system"/>
    <property type="evidence" value="ECO:0007669"/>
    <property type="project" value="UniProtKB-KW"/>
</dbReference>
<keyword evidence="5" id="KW-0949">S-adenosyl-L-methionine</keyword>
<dbReference type="EMBL" id="JAAIJR010000015">
    <property type="protein sequence ID" value="NEX19762.1"/>
    <property type="molecule type" value="Genomic_DNA"/>
</dbReference>
<keyword evidence="6" id="KW-0680">Restriction system</keyword>
<keyword evidence="4 11" id="KW-0808">Transferase</keyword>
<dbReference type="InterPro" id="IPR002052">
    <property type="entry name" value="DNA_methylase_N6_adenine_CS"/>
</dbReference>
<evidence type="ECO:0000256" key="3">
    <source>
        <dbReference type="ARBA" id="ARBA00022603"/>
    </source>
</evidence>
<evidence type="ECO:0000313" key="11">
    <source>
        <dbReference type="EMBL" id="NEX19762.1"/>
    </source>
</evidence>
<comment type="caution">
    <text evidence="11">The sequence shown here is derived from an EMBL/GenBank/DDBJ whole genome shotgun (WGS) entry which is preliminary data.</text>
</comment>
<evidence type="ECO:0000256" key="1">
    <source>
        <dbReference type="ARBA" id="ARBA00006594"/>
    </source>
</evidence>
<dbReference type="Gene3D" id="3.40.50.150">
    <property type="entry name" value="Vaccinia Virus protein VP39"/>
    <property type="match status" value="1"/>
</dbReference>
<evidence type="ECO:0000256" key="7">
    <source>
        <dbReference type="ARBA" id="ARBA00047942"/>
    </source>
</evidence>
<evidence type="ECO:0000259" key="10">
    <source>
        <dbReference type="Pfam" id="PF12161"/>
    </source>
</evidence>
<dbReference type="PANTHER" id="PTHR42933:SF3">
    <property type="entry name" value="TYPE I RESTRICTION ENZYME MJAVIII METHYLASE SUBUNIT"/>
    <property type="match status" value="1"/>
</dbReference>
<dbReference type="InterPro" id="IPR022749">
    <property type="entry name" value="D12N6_MeTrfase_N"/>
</dbReference>
<dbReference type="Proteomes" id="UP000471640">
    <property type="component" value="Unassembled WGS sequence"/>
</dbReference>
<name>A0A6P1DUN7_9GAMM</name>
<keyword evidence="3 11" id="KW-0489">Methyltransferase</keyword>